<feature type="transmembrane region" description="Helical" evidence="6">
    <location>
        <begin position="727"/>
        <end position="747"/>
    </location>
</feature>
<evidence type="ECO:0000313" key="8">
    <source>
        <dbReference type="EMBL" id="GLQ32323.1"/>
    </source>
</evidence>
<dbReference type="RefSeq" id="WP_284382283.1">
    <property type="nucleotide sequence ID" value="NZ_BSNM01000015.1"/>
</dbReference>
<dbReference type="Gene3D" id="1.20.1640.10">
    <property type="entry name" value="Multidrug efflux transporter AcrB transmembrane domain"/>
    <property type="match status" value="2"/>
</dbReference>
<comment type="caution">
    <text evidence="8">The sequence shown here is derived from an EMBL/GenBank/DDBJ whole genome shotgun (WGS) entry which is preliminary data.</text>
</comment>
<feature type="domain" description="SSD" evidence="7">
    <location>
        <begin position="267"/>
        <end position="393"/>
    </location>
</feature>
<feature type="transmembrane region" description="Helical" evidence="6">
    <location>
        <begin position="653"/>
        <end position="675"/>
    </location>
</feature>
<feature type="transmembrane region" description="Helical" evidence="6">
    <location>
        <begin position="753"/>
        <end position="780"/>
    </location>
</feature>
<dbReference type="SUPFAM" id="SSF82866">
    <property type="entry name" value="Multidrug efflux transporter AcrB transmembrane domain"/>
    <property type="match status" value="2"/>
</dbReference>
<accession>A0AA37W8E0</accession>
<evidence type="ECO:0000256" key="5">
    <source>
        <dbReference type="ARBA" id="ARBA00023136"/>
    </source>
</evidence>
<feature type="transmembrane region" description="Helical" evidence="6">
    <location>
        <begin position="242"/>
        <end position="261"/>
    </location>
</feature>
<organism evidence="8 9">
    <name type="scientific">Litoribrevibacter albus</name>
    <dbReference type="NCBI Taxonomy" id="1473156"/>
    <lineage>
        <taxon>Bacteria</taxon>
        <taxon>Pseudomonadati</taxon>
        <taxon>Pseudomonadota</taxon>
        <taxon>Gammaproteobacteria</taxon>
        <taxon>Oceanospirillales</taxon>
        <taxon>Oceanospirillaceae</taxon>
        <taxon>Litoribrevibacter</taxon>
    </lineage>
</organism>
<dbReference type="GO" id="GO:0005886">
    <property type="term" value="C:plasma membrane"/>
    <property type="evidence" value="ECO:0007669"/>
    <property type="project" value="UniProtKB-SubCell"/>
</dbReference>
<dbReference type="InterPro" id="IPR000731">
    <property type="entry name" value="SSD"/>
</dbReference>
<feature type="transmembrane region" description="Helical" evidence="6">
    <location>
        <begin position="31"/>
        <end position="49"/>
    </location>
</feature>
<comment type="subcellular location">
    <subcellularLocation>
        <location evidence="1">Cell membrane</location>
        <topology evidence="1">Multi-pass membrane protein</topology>
    </subcellularLocation>
</comment>
<keyword evidence="5 6" id="KW-0472">Membrane</keyword>
<feature type="transmembrane region" description="Helical" evidence="6">
    <location>
        <begin position="368"/>
        <end position="396"/>
    </location>
</feature>
<name>A0AA37W8E0_9GAMM</name>
<evidence type="ECO:0000256" key="6">
    <source>
        <dbReference type="SAM" id="Phobius"/>
    </source>
</evidence>
<gene>
    <name evidence="8" type="ORF">GCM10007876_28020</name>
</gene>
<dbReference type="InterPro" id="IPR050545">
    <property type="entry name" value="Mycobact_MmpL"/>
</dbReference>
<reference evidence="8" key="2">
    <citation type="submission" date="2023-01" db="EMBL/GenBank/DDBJ databases">
        <title>Draft genome sequence of Litoribrevibacter albus strain NBRC 110071.</title>
        <authorList>
            <person name="Sun Q."/>
            <person name="Mori K."/>
        </authorList>
    </citation>
    <scope>NUCLEOTIDE SEQUENCE</scope>
    <source>
        <strain evidence="8">NBRC 110071</strain>
    </source>
</reference>
<dbReference type="Pfam" id="PF03176">
    <property type="entry name" value="MMPL"/>
    <property type="match status" value="2"/>
</dbReference>
<feature type="transmembrane region" description="Helical" evidence="6">
    <location>
        <begin position="298"/>
        <end position="319"/>
    </location>
</feature>
<keyword evidence="9" id="KW-1185">Reference proteome</keyword>
<dbReference type="EMBL" id="BSNM01000015">
    <property type="protein sequence ID" value="GLQ32323.1"/>
    <property type="molecule type" value="Genomic_DNA"/>
</dbReference>
<proteinExistence type="predicted"/>
<feature type="transmembrane region" description="Helical" evidence="6">
    <location>
        <begin position="339"/>
        <end position="362"/>
    </location>
</feature>
<protein>
    <submittedName>
        <fullName evidence="8">Membrane protein</fullName>
    </submittedName>
</protein>
<evidence type="ECO:0000256" key="3">
    <source>
        <dbReference type="ARBA" id="ARBA00022692"/>
    </source>
</evidence>
<dbReference type="PROSITE" id="PS50156">
    <property type="entry name" value="SSD"/>
    <property type="match status" value="1"/>
</dbReference>
<evidence type="ECO:0000256" key="4">
    <source>
        <dbReference type="ARBA" id="ARBA00022989"/>
    </source>
</evidence>
<dbReference type="AlphaFoldDB" id="A0AA37W8E0"/>
<keyword evidence="3 6" id="KW-0812">Transmembrane</keyword>
<feature type="transmembrane region" description="Helical" evidence="6">
    <location>
        <begin position="417"/>
        <end position="444"/>
    </location>
</feature>
<keyword evidence="2" id="KW-1003">Cell membrane</keyword>
<keyword evidence="4 6" id="KW-1133">Transmembrane helix</keyword>
<dbReference type="PANTHER" id="PTHR33406:SF10">
    <property type="entry name" value="SSD DOMAIN-CONTAINING PROTEIN"/>
    <property type="match status" value="1"/>
</dbReference>
<dbReference type="InterPro" id="IPR004869">
    <property type="entry name" value="MMPL_dom"/>
</dbReference>
<dbReference type="PANTHER" id="PTHR33406">
    <property type="entry name" value="MEMBRANE PROTEIN MJ1562-RELATED"/>
    <property type="match status" value="1"/>
</dbReference>
<evidence type="ECO:0000313" key="9">
    <source>
        <dbReference type="Proteomes" id="UP001161389"/>
    </source>
</evidence>
<evidence type="ECO:0000256" key="1">
    <source>
        <dbReference type="ARBA" id="ARBA00004651"/>
    </source>
</evidence>
<sequence>MSTKHRNDTDNYILSPETEPFLEKLFFNNRLLFLLIFLGLTIFLTYSAVNIKPDARLEKLIPLKHPYIMNMMENRDSLENLGNSIRISVENPNGNIFTAEYMETLRQITDELFYIPGVDRSGMKSIWTPNVRWVEVTEEGFQGGPVIPPTYDGSQESLEQLRQNILRSGTVGSLVANNFESAIIQAPLFEKNPETGEQLNYQEFSHQLEERIRAKFEGQNVKVHIVGFAKKIGDLMDGIKDIGVFALIAIAITFVLLVLYARCFKGAIIPVICSVIAVFWQLGILNLLGFGLDPYSVLVPFLVFAIGISHGVQIINAIAIESAEGKDKLSAARLAFRDLYVPGMLALMSDGIGFLTLLLIQIDVIQELAITASIGVAVIIFTNLVLLPILMSYVGISKSGVSYLQRSANSEPKVAKALSYFAHPTVAPISILIGIALAGFGFFYGQDLKIGDLDKGAPELHPDSRYNLDNAFITDNYSTSADVMVIMVKTPTEKCSAYQTMDAIDRFQWKMENVNGVQGTASLVTVSKIVSTGMNEGNLKWRSLSRNQQILNSSIQRAPAGLLNADCSLAPVILFLSDHKAETLEHVTAAAEDFAENYNIDGELEFLLAAGSAGIDAATNQVIEAAQDRMLVFVYAVVSILCFITFRSVRAVLCIITPLGITSVLCEALMVYKGIGVKVETLPVIALGVGIGVDYGIYIYTRLETYIRDGLGLQAAYLETLKTTGKAVAFTGVTLAIGVVTWVWSSIKFQSNMGFLLTFMFLWNMVGALWLLPALARFLIRPDQIIAKERLRQQRQIADD</sequence>
<evidence type="ECO:0000256" key="2">
    <source>
        <dbReference type="ARBA" id="ARBA00022475"/>
    </source>
</evidence>
<feature type="transmembrane region" description="Helical" evidence="6">
    <location>
        <begin position="268"/>
        <end position="292"/>
    </location>
</feature>
<reference evidence="8" key="1">
    <citation type="journal article" date="2014" name="Int. J. Syst. Evol. Microbiol.">
        <title>Complete genome sequence of Corynebacterium casei LMG S-19264T (=DSM 44701T), isolated from a smear-ripened cheese.</title>
        <authorList>
            <consortium name="US DOE Joint Genome Institute (JGI-PGF)"/>
            <person name="Walter F."/>
            <person name="Albersmeier A."/>
            <person name="Kalinowski J."/>
            <person name="Ruckert C."/>
        </authorList>
    </citation>
    <scope>NUCLEOTIDE SEQUENCE</scope>
    <source>
        <strain evidence="8">NBRC 110071</strain>
    </source>
</reference>
<dbReference type="Proteomes" id="UP001161389">
    <property type="component" value="Unassembled WGS sequence"/>
</dbReference>
<evidence type="ECO:0000259" key="7">
    <source>
        <dbReference type="PROSITE" id="PS50156"/>
    </source>
</evidence>
<feature type="transmembrane region" description="Helical" evidence="6">
    <location>
        <begin position="681"/>
        <end position="700"/>
    </location>
</feature>